<name>A0ABV0EUG2_9ENTE</name>
<accession>A0ABV0EUG2</accession>
<proteinExistence type="predicted"/>
<dbReference type="Proteomes" id="UP000664357">
    <property type="component" value="Unassembled WGS sequence"/>
</dbReference>
<evidence type="ECO:0000313" key="3">
    <source>
        <dbReference type="Proteomes" id="UP000664357"/>
    </source>
</evidence>
<gene>
    <name evidence="2" type="ORF">JZO67_004273</name>
</gene>
<feature type="region of interest" description="Disordered" evidence="1">
    <location>
        <begin position="205"/>
        <end position="314"/>
    </location>
</feature>
<feature type="compositionally biased region" description="Basic and acidic residues" evidence="1">
    <location>
        <begin position="219"/>
        <end position="229"/>
    </location>
</feature>
<feature type="compositionally biased region" description="Basic residues" evidence="1">
    <location>
        <begin position="301"/>
        <end position="314"/>
    </location>
</feature>
<sequence length="314" mass="36752">MSTINLGTRQLFLMKRENLSKKFNSFLENSDDASYVIQCAVAVLVRNSFTPSDFSNFEKDLIRDLFLTSDKVKSARKYCVYFRNYFSEDEWQTVVNRLFDSEEEFSQTTERTRLHIEKLLPILHSGGWEAPIKRSLVTVFKDETGKKHGWTLSNVDRKYSTQENCDLLAILSTLTIFEKNGVRRFAELVKNSFATIDIDYNSENEEEKIEVWTEQPKSAADKTEIHNPEEANLPRSSKDTHPAKHVDSVKEEKKLEAVNETAATSIPKNEKKRQRKRPEDHQKKLYAKNPFHKQEETKKLTQPKKKKKRKKKRK</sequence>
<feature type="compositionally biased region" description="Basic and acidic residues" evidence="1">
    <location>
        <begin position="236"/>
        <end position="257"/>
    </location>
</feature>
<evidence type="ECO:0000313" key="2">
    <source>
        <dbReference type="EMBL" id="MEO1772291.1"/>
    </source>
</evidence>
<evidence type="ECO:0000256" key="1">
    <source>
        <dbReference type="SAM" id="MobiDB-lite"/>
    </source>
</evidence>
<comment type="caution">
    <text evidence="2">The sequence shown here is derived from an EMBL/GenBank/DDBJ whole genome shotgun (WGS) entry which is preliminary data.</text>
</comment>
<reference evidence="2 3" key="1">
    <citation type="submission" date="2024-02" db="EMBL/GenBank/DDBJ databases">
        <title>The Genome Sequence of Enterococcus sp. DIV0159.</title>
        <authorList>
            <person name="Earl A."/>
            <person name="Manson A."/>
            <person name="Gilmore M."/>
            <person name="Sanders J."/>
            <person name="Shea T."/>
            <person name="Howe W."/>
            <person name="Livny J."/>
            <person name="Cuomo C."/>
            <person name="Neafsey D."/>
            <person name="Birren B."/>
        </authorList>
    </citation>
    <scope>NUCLEOTIDE SEQUENCE [LARGE SCALE GENOMIC DNA]</scope>
    <source>
        <strain evidence="2 3">665A</strain>
    </source>
</reference>
<dbReference type="RefSeq" id="WP_207701812.1">
    <property type="nucleotide sequence ID" value="NZ_JAFREL020000004.1"/>
</dbReference>
<protein>
    <submittedName>
        <fullName evidence="2">Uncharacterized protein</fullName>
    </submittedName>
</protein>
<dbReference type="EMBL" id="JAFREL020000004">
    <property type="protein sequence ID" value="MEO1772291.1"/>
    <property type="molecule type" value="Genomic_DNA"/>
</dbReference>
<organism evidence="2 3">
    <name type="scientific">Candidatus Enterococcus ferrettii</name>
    <dbReference type="NCBI Taxonomy" id="2815324"/>
    <lineage>
        <taxon>Bacteria</taxon>
        <taxon>Bacillati</taxon>
        <taxon>Bacillota</taxon>
        <taxon>Bacilli</taxon>
        <taxon>Lactobacillales</taxon>
        <taxon>Enterococcaceae</taxon>
        <taxon>Enterococcus</taxon>
    </lineage>
</organism>
<keyword evidence="3" id="KW-1185">Reference proteome</keyword>